<name>A0ABC9U2G9_CLOSY</name>
<reference evidence="2 3" key="1">
    <citation type="submission" date="2013-07" db="EMBL/GenBank/DDBJ databases">
        <authorList>
            <person name="Weinstock G."/>
            <person name="Sodergren E."/>
            <person name="Wylie T."/>
            <person name="Fulton L."/>
            <person name="Fulton R."/>
            <person name="Fronick C."/>
            <person name="O'Laughlin M."/>
            <person name="Godfrey J."/>
            <person name="Miner T."/>
            <person name="Herter B."/>
            <person name="Appelbaum E."/>
            <person name="Cordes M."/>
            <person name="Lek S."/>
            <person name="Wollam A."/>
            <person name="Pepin K.H."/>
            <person name="Palsikar V.B."/>
            <person name="Mitreva M."/>
            <person name="Wilson R.K."/>
        </authorList>
    </citation>
    <scope>NUCLEOTIDE SEQUENCE [LARGE SCALE GENOMIC DNA]</scope>
    <source>
        <strain evidence="2 3">ATCC 14940</strain>
    </source>
</reference>
<evidence type="ECO:0000313" key="2">
    <source>
        <dbReference type="EMBL" id="ERI79922.1"/>
    </source>
</evidence>
<gene>
    <name evidence="2" type="ORF">CLOSYM_00558</name>
</gene>
<dbReference type="AlphaFoldDB" id="A0ABC9U2G9"/>
<dbReference type="EMBL" id="AWSU01000045">
    <property type="protein sequence ID" value="ERI79922.1"/>
    <property type="molecule type" value="Genomic_DNA"/>
</dbReference>
<keyword evidence="1" id="KW-0472">Membrane</keyword>
<keyword evidence="1" id="KW-1133">Transmembrane helix</keyword>
<evidence type="ECO:0000313" key="3">
    <source>
        <dbReference type="Proteomes" id="UP000016491"/>
    </source>
</evidence>
<evidence type="ECO:0000256" key="1">
    <source>
        <dbReference type="SAM" id="Phobius"/>
    </source>
</evidence>
<comment type="caution">
    <text evidence="2">The sequence shown here is derived from an EMBL/GenBank/DDBJ whole genome shotgun (WGS) entry which is preliminary data.</text>
</comment>
<organism evidence="2 3">
    <name type="scientific">[Clostridium] symbiosum ATCC 14940</name>
    <dbReference type="NCBI Taxonomy" id="411472"/>
    <lineage>
        <taxon>Bacteria</taxon>
        <taxon>Bacillati</taxon>
        <taxon>Bacillota</taxon>
        <taxon>Clostridia</taxon>
        <taxon>Lachnospirales</taxon>
        <taxon>Lachnospiraceae</taxon>
        <taxon>Otoolea</taxon>
    </lineage>
</organism>
<dbReference type="Proteomes" id="UP000016491">
    <property type="component" value="Unassembled WGS sequence"/>
</dbReference>
<proteinExistence type="predicted"/>
<keyword evidence="1" id="KW-0812">Transmembrane</keyword>
<accession>A0ABC9U2G9</accession>
<sequence length="43" mass="5127">MNAGGIRLLPEPSFTNKTGIVLIKYILWIYFLQNFKKKVDNWR</sequence>
<protein>
    <submittedName>
        <fullName evidence="2">Uncharacterized protein</fullName>
    </submittedName>
</protein>
<feature type="transmembrane region" description="Helical" evidence="1">
    <location>
        <begin position="18"/>
        <end position="35"/>
    </location>
</feature>